<dbReference type="PIRSF" id="PIRSF004848">
    <property type="entry name" value="YBL036c_PLPDEIII"/>
    <property type="match status" value="1"/>
</dbReference>
<evidence type="ECO:0000256" key="1">
    <source>
        <dbReference type="ARBA" id="ARBA00022898"/>
    </source>
</evidence>
<dbReference type="PANTHER" id="PTHR10146:SF14">
    <property type="entry name" value="PYRIDOXAL PHOSPHATE HOMEOSTASIS PROTEIN"/>
    <property type="match status" value="1"/>
</dbReference>
<comment type="caution">
    <text evidence="6">The sequence shown here is derived from an EMBL/GenBank/DDBJ whole genome shotgun (WGS) entry which is preliminary data.</text>
</comment>
<comment type="function">
    <text evidence="2">Pyridoxal 5'-phosphate (PLP)-binding protein, which is involved in PLP homeostasis.</text>
</comment>
<dbReference type="CDD" id="cd06824">
    <property type="entry name" value="PLPDE_III_Yggs_like"/>
    <property type="match status" value="1"/>
</dbReference>
<dbReference type="Gene3D" id="3.20.20.10">
    <property type="entry name" value="Alanine racemase"/>
    <property type="match status" value="1"/>
</dbReference>
<feature type="domain" description="Alanine racemase N-terminal" evidence="5">
    <location>
        <begin position="8"/>
        <end position="226"/>
    </location>
</feature>
<dbReference type="SUPFAM" id="SSF51419">
    <property type="entry name" value="PLP-binding barrel"/>
    <property type="match status" value="1"/>
</dbReference>
<proteinExistence type="inferred from homology"/>
<dbReference type="GO" id="GO:0030170">
    <property type="term" value="F:pyridoxal phosphate binding"/>
    <property type="evidence" value="ECO:0007669"/>
    <property type="project" value="UniProtKB-UniRule"/>
</dbReference>
<keyword evidence="7" id="KW-1185">Reference proteome</keyword>
<evidence type="ECO:0000256" key="3">
    <source>
        <dbReference type="PIRSR" id="PIRSR004848-1"/>
    </source>
</evidence>
<evidence type="ECO:0000256" key="2">
    <source>
        <dbReference type="HAMAP-Rule" id="MF_02087"/>
    </source>
</evidence>
<accession>A0A0W1AIW1</accession>
<evidence type="ECO:0000256" key="4">
    <source>
        <dbReference type="RuleBase" id="RU004514"/>
    </source>
</evidence>
<dbReference type="Pfam" id="PF01168">
    <property type="entry name" value="Ala_racemase_N"/>
    <property type="match status" value="1"/>
</dbReference>
<dbReference type="EMBL" id="LNZC01000006">
    <property type="protein sequence ID" value="KTD81306.1"/>
    <property type="molecule type" value="Genomic_DNA"/>
</dbReference>
<dbReference type="Proteomes" id="UP000054662">
    <property type="component" value="Unassembled WGS sequence"/>
</dbReference>
<evidence type="ECO:0000313" key="7">
    <source>
        <dbReference type="Proteomes" id="UP000054662"/>
    </source>
</evidence>
<dbReference type="RefSeq" id="WP_058492635.1">
    <property type="nucleotide sequence ID" value="NZ_CBCRUR010000016.1"/>
</dbReference>
<organism evidence="6 7">
    <name type="scientific">Legionella worsleiensis</name>
    <dbReference type="NCBI Taxonomy" id="45076"/>
    <lineage>
        <taxon>Bacteria</taxon>
        <taxon>Pseudomonadati</taxon>
        <taxon>Pseudomonadota</taxon>
        <taxon>Gammaproteobacteria</taxon>
        <taxon>Legionellales</taxon>
        <taxon>Legionellaceae</taxon>
        <taxon>Legionella</taxon>
    </lineage>
</organism>
<dbReference type="PATRIC" id="fig|45076.6.peg.878"/>
<protein>
    <recommendedName>
        <fullName evidence="2">Pyridoxal phosphate homeostasis protein</fullName>
        <shortName evidence="2">PLP homeostasis protein</shortName>
    </recommendedName>
</protein>
<dbReference type="InterPro" id="IPR011078">
    <property type="entry name" value="PyrdxlP_homeostasis"/>
</dbReference>
<sequence length="231" mass="25899">MNISDNINAIRDKITQAEKNGHRQPGSVLLLAVSKQHSVESITEAFNNGICDFGENYFQEAEKKINQLRHLPLCWHFIGPIQSNKTKGIATLFHWVHSVDRLKIAKLLSEHRPKDLPPINVCLQINLAKELTKSGVSGTEAMELADTVRQLPHLNLRGLMTIPPPMSDPQKQYDLFLELNQLMHSINKQLHLEMDTLSMGMSDDLLPAIKAGSTIVRIGRAIFGERQGLSL</sequence>
<comment type="similarity">
    <text evidence="2 4">Belongs to the pyridoxal phosphate-binding protein YggS/PROSC family.</text>
</comment>
<evidence type="ECO:0000313" key="6">
    <source>
        <dbReference type="EMBL" id="KTD81306.1"/>
    </source>
</evidence>
<dbReference type="InterPro" id="IPR029066">
    <property type="entry name" value="PLP-binding_barrel"/>
</dbReference>
<reference evidence="6 7" key="1">
    <citation type="submission" date="2015-11" db="EMBL/GenBank/DDBJ databases">
        <title>Genomic analysis of 38 Legionella species identifies large and diverse effector repertoires.</title>
        <authorList>
            <person name="Burstein D."/>
            <person name="Amaro F."/>
            <person name="Zusman T."/>
            <person name="Lifshitz Z."/>
            <person name="Cohen O."/>
            <person name="Gilbert J.A."/>
            <person name="Pupko T."/>
            <person name="Shuman H.A."/>
            <person name="Segal G."/>
        </authorList>
    </citation>
    <scope>NUCLEOTIDE SEQUENCE [LARGE SCALE GENOMIC DNA]</scope>
    <source>
        <strain evidence="6 7">ATCC 49508</strain>
    </source>
</reference>
<comment type="cofactor">
    <cofactor evidence="3">
        <name>pyridoxal 5'-phosphate</name>
        <dbReference type="ChEBI" id="CHEBI:597326"/>
    </cofactor>
</comment>
<dbReference type="HAMAP" id="MF_02087">
    <property type="entry name" value="PLP_homeostasis"/>
    <property type="match status" value="1"/>
</dbReference>
<keyword evidence="1 2" id="KW-0663">Pyridoxal phosphate</keyword>
<dbReference type="AlphaFoldDB" id="A0A0W1AIW1"/>
<name>A0A0W1AIW1_9GAMM</name>
<dbReference type="InterPro" id="IPR001608">
    <property type="entry name" value="Ala_racemase_N"/>
</dbReference>
<dbReference type="PROSITE" id="PS01211">
    <property type="entry name" value="UPF0001"/>
    <property type="match status" value="1"/>
</dbReference>
<dbReference type="FunFam" id="3.20.20.10:FF:000018">
    <property type="entry name" value="Pyridoxal phosphate homeostasis protein"/>
    <property type="match status" value="1"/>
</dbReference>
<gene>
    <name evidence="6" type="ORF">Lwor_0807</name>
</gene>
<dbReference type="NCBIfam" id="TIGR00044">
    <property type="entry name" value="YggS family pyridoxal phosphate-dependent enzyme"/>
    <property type="match status" value="1"/>
</dbReference>
<feature type="modified residue" description="N6-(pyridoxal phosphate)lysine" evidence="2 3">
    <location>
        <position position="35"/>
    </location>
</feature>
<dbReference type="STRING" id="45076.Lwor_0807"/>
<dbReference type="PANTHER" id="PTHR10146">
    <property type="entry name" value="PROLINE SYNTHETASE CO-TRANSCRIBED BACTERIAL HOMOLOG PROTEIN"/>
    <property type="match status" value="1"/>
</dbReference>
<dbReference type="OrthoDB" id="9804072at2"/>
<evidence type="ECO:0000259" key="5">
    <source>
        <dbReference type="Pfam" id="PF01168"/>
    </source>
</evidence>